<dbReference type="EMBL" id="MU155362">
    <property type="protein sequence ID" value="KAF9474789.1"/>
    <property type="molecule type" value="Genomic_DNA"/>
</dbReference>
<dbReference type="OrthoDB" id="3191568at2759"/>
<evidence type="ECO:0000313" key="1">
    <source>
        <dbReference type="EMBL" id="KAF9474789.1"/>
    </source>
</evidence>
<reference evidence="1" key="1">
    <citation type="submission" date="2020-11" db="EMBL/GenBank/DDBJ databases">
        <authorList>
            <consortium name="DOE Joint Genome Institute"/>
            <person name="Ahrendt S."/>
            <person name="Riley R."/>
            <person name="Andreopoulos W."/>
            <person name="Labutti K."/>
            <person name="Pangilinan J."/>
            <person name="Ruiz-Duenas F.J."/>
            <person name="Barrasa J.M."/>
            <person name="Sanchez-Garcia M."/>
            <person name="Camarero S."/>
            <person name="Miyauchi S."/>
            <person name="Serrano A."/>
            <person name="Linde D."/>
            <person name="Babiker R."/>
            <person name="Drula E."/>
            <person name="Ayuso-Fernandez I."/>
            <person name="Pacheco R."/>
            <person name="Padilla G."/>
            <person name="Ferreira P."/>
            <person name="Barriuso J."/>
            <person name="Kellner H."/>
            <person name="Castanera R."/>
            <person name="Alfaro M."/>
            <person name="Ramirez L."/>
            <person name="Pisabarro A.G."/>
            <person name="Kuo A."/>
            <person name="Tritt A."/>
            <person name="Lipzen A."/>
            <person name="He G."/>
            <person name="Yan M."/>
            <person name="Ng V."/>
            <person name="Cullen D."/>
            <person name="Martin F."/>
            <person name="Rosso M.-N."/>
            <person name="Henrissat B."/>
            <person name="Hibbett D."/>
            <person name="Martinez A.T."/>
            <person name="Grigoriev I.V."/>
        </authorList>
    </citation>
    <scope>NUCLEOTIDE SEQUENCE</scope>
    <source>
        <strain evidence="1">CIRM-BRFM 674</strain>
    </source>
</reference>
<dbReference type="AlphaFoldDB" id="A0A9P6CW24"/>
<comment type="caution">
    <text evidence="1">The sequence shown here is derived from an EMBL/GenBank/DDBJ whole genome shotgun (WGS) entry which is preliminary data.</text>
</comment>
<gene>
    <name evidence="1" type="ORF">BDN70DRAFT_898697</name>
</gene>
<evidence type="ECO:0000313" key="2">
    <source>
        <dbReference type="Proteomes" id="UP000807469"/>
    </source>
</evidence>
<dbReference type="Proteomes" id="UP000807469">
    <property type="component" value="Unassembled WGS sequence"/>
</dbReference>
<name>A0A9P6CW24_9AGAR</name>
<protein>
    <submittedName>
        <fullName evidence="1">Uncharacterized protein</fullName>
    </submittedName>
</protein>
<keyword evidence="2" id="KW-1185">Reference proteome</keyword>
<accession>A0A9P6CW24</accession>
<sequence length="261" mass="29416">MSDRDRRSENTAVHEQGQYSVLSAFIIELVGTELNEAYNPEHSRYSAEIPMNSFNPYAQAGWSTPSQSSVASLYLATDVPPFLTFGMLPSQTVEISPHWITYTFSSLDEDILDCAVIGPNGKSILDISTSLHANDAGITTFTGLNGVPYAQIEWSRSPLVEISGVIPKQKATTWIKQSASSPCSRTMQFQSREYVWERYKETLYLYTTYYEPGHDRILLAKFRRLNQVMVLQVLPNAFVHEVLNPFIVALMLLTVHDLQPL</sequence>
<organism evidence="1 2">
    <name type="scientific">Pholiota conissans</name>
    <dbReference type="NCBI Taxonomy" id="109636"/>
    <lineage>
        <taxon>Eukaryota</taxon>
        <taxon>Fungi</taxon>
        <taxon>Dikarya</taxon>
        <taxon>Basidiomycota</taxon>
        <taxon>Agaricomycotina</taxon>
        <taxon>Agaricomycetes</taxon>
        <taxon>Agaricomycetidae</taxon>
        <taxon>Agaricales</taxon>
        <taxon>Agaricineae</taxon>
        <taxon>Strophariaceae</taxon>
        <taxon>Pholiota</taxon>
    </lineage>
</organism>
<proteinExistence type="predicted"/>